<dbReference type="AlphaFoldDB" id="A0A285SK91"/>
<dbReference type="OrthoDB" id="417763at2"/>
<gene>
    <name evidence="1" type="ORF">SAMN05880501_10556</name>
</gene>
<keyword evidence="2" id="KW-1185">Reference proteome</keyword>
<name>A0A285SK91_9BACL</name>
<sequence length="588" mass="68982">MERQLNNIDILQYGDFNSNQVFFIQRWIELLNIHTHSKYAVRYLNTHQALKELNYVCKEMIEGNIKRNDNHLFIVFEEVKKVINGDEVLKKNAVSYSRILENSLQRAPKAENITKLYSIIYQVEYVIRYIEKHYLTWVITEIDGLLSNSEERFAEIENAMQTLASELMGRGWSVDELYLSAFESLLTAEDSVSKKFEKFFSKLSSEPLPFVFLFSVKKDLAKGTKSRLVELKLEFLSGQEVLNTYSDYELENHISKNKEYVRVVYDSLDAYSGVNNAWQKIVGKLDILNFYGFPIPDFDTSPIILLPDSPKYLRNVEVDLSTKKRKFRAPDSMMNRVLNQLETGDKEVNRKLKSLFEFTRISDESLSPQSTFINLWIGIESFVHSREFDGGIENVKMFVSAFSTHNYIYSLIKNFLEDCNRCDVEIIYKERNYKIGKLTPQDALSLFWNEEFLNNMTEEFKDHNILLSYRLRELCNILKDSKKCATLLEQHKKNVQQHVHRLYRIRNSIVHSGQMQYNNTNLFSKHLYEYIEYAMSVVMHRLEEDSSASLEQIFAQVRDSVDTTIETLSNSRLLDQDTYINLLLRGAF</sequence>
<dbReference type="Proteomes" id="UP000219636">
    <property type="component" value="Unassembled WGS sequence"/>
</dbReference>
<organism evidence="1 2">
    <name type="scientific">Ureibacillus xyleni</name>
    <dbReference type="NCBI Taxonomy" id="614648"/>
    <lineage>
        <taxon>Bacteria</taxon>
        <taxon>Bacillati</taxon>
        <taxon>Bacillota</taxon>
        <taxon>Bacilli</taxon>
        <taxon>Bacillales</taxon>
        <taxon>Caryophanaceae</taxon>
        <taxon>Ureibacillus</taxon>
    </lineage>
</organism>
<evidence type="ECO:0000313" key="2">
    <source>
        <dbReference type="Proteomes" id="UP000219636"/>
    </source>
</evidence>
<accession>A0A285SK91</accession>
<reference evidence="2" key="1">
    <citation type="submission" date="2017-08" db="EMBL/GenBank/DDBJ databases">
        <authorList>
            <person name="Varghese N."/>
            <person name="Submissions S."/>
        </authorList>
    </citation>
    <scope>NUCLEOTIDE SEQUENCE [LARGE SCALE GENOMIC DNA]</scope>
    <source>
        <strain evidence="2">JC22</strain>
    </source>
</reference>
<proteinExistence type="predicted"/>
<evidence type="ECO:0000313" key="1">
    <source>
        <dbReference type="EMBL" id="SOC08301.1"/>
    </source>
</evidence>
<protein>
    <recommendedName>
        <fullName evidence="3">Apea-like HEPN domain-containing protein</fullName>
    </recommendedName>
</protein>
<dbReference type="RefSeq" id="WP_097073325.1">
    <property type="nucleotide sequence ID" value="NZ_OBMQ01000005.1"/>
</dbReference>
<dbReference type="EMBL" id="OBMQ01000005">
    <property type="protein sequence ID" value="SOC08301.1"/>
    <property type="molecule type" value="Genomic_DNA"/>
</dbReference>
<evidence type="ECO:0008006" key="3">
    <source>
        <dbReference type="Google" id="ProtNLM"/>
    </source>
</evidence>